<dbReference type="AlphaFoldDB" id="A0A1U7LTT7"/>
<name>A0A1U7LTT7_NEOID</name>
<dbReference type="EMBL" id="LXFE01000253">
    <property type="protein sequence ID" value="OLL26028.1"/>
    <property type="molecule type" value="Genomic_DNA"/>
</dbReference>
<dbReference type="OrthoDB" id="6255506at2759"/>
<keyword evidence="5" id="KW-1185">Reference proteome</keyword>
<comment type="similarity">
    <text evidence="1">Belongs to the IWR1/SLC7A6OS family.</text>
</comment>
<dbReference type="InterPro" id="IPR013883">
    <property type="entry name" value="TF_Iwr1_dom"/>
</dbReference>
<feature type="compositionally biased region" description="Low complexity" evidence="2">
    <location>
        <begin position="192"/>
        <end position="202"/>
    </location>
</feature>
<feature type="region of interest" description="Disordered" evidence="2">
    <location>
        <begin position="135"/>
        <end position="202"/>
    </location>
</feature>
<organism evidence="4 5">
    <name type="scientific">Neolecta irregularis (strain DAH-3)</name>
    <dbReference type="NCBI Taxonomy" id="1198029"/>
    <lineage>
        <taxon>Eukaryota</taxon>
        <taxon>Fungi</taxon>
        <taxon>Dikarya</taxon>
        <taxon>Ascomycota</taxon>
        <taxon>Taphrinomycotina</taxon>
        <taxon>Neolectales</taxon>
        <taxon>Neolectaceae</taxon>
        <taxon>Neolecta</taxon>
    </lineage>
</organism>
<evidence type="ECO:0000259" key="3">
    <source>
        <dbReference type="Pfam" id="PF08574"/>
    </source>
</evidence>
<feature type="compositionally biased region" description="Acidic residues" evidence="2">
    <location>
        <begin position="135"/>
        <end position="152"/>
    </location>
</feature>
<comment type="caution">
    <text evidence="4">The sequence shown here is derived from an EMBL/GenBank/DDBJ whole genome shotgun (WGS) entry which is preliminary data.</text>
</comment>
<accession>A0A1U7LTT7</accession>
<evidence type="ECO:0000256" key="2">
    <source>
        <dbReference type="SAM" id="MobiDB-lite"/>
    </source>
</evidence>
<reference evidence="4 5" key="1">
    <citation type="submission" date="2016-04" db="EMBL/GenBank/DDBJ databases">
        <title>Evolutionary innovation and constraint leading to complex multicellularity in the Ascomycota.</title>
        <authorList>
            <person name="Cisse O."/>
            <person name="Nguyen A."/>
            <person name="Hewitt D.A."/>
            <person name="Jedd G."/>
            <person name="Stajich J.E."/>
        </authorList>
    </citation>
    <scope>NUCLEOTIDE SEQUENCE [LARGE SCALE GENOMIC DNA]</scope>
    <source>
        <strain evidence="4 5">DAH-3</strain>
    </source>
</reference>
<dbReference type="Proteomes" id="UP000186594">
    <property type="component" value="Unassembled WGS sequence"/>
</dbReference>
<feature type="domain" description="Transcription factor Iwr1" evidence="3">
    <location>
        <begin position="105"/>
        <end position="164"/>
    </location>
</feature>
<evidence type="ECO:0000256" key="1">
    <source>
        <dbReference type="ARBA" id="ARBA00010218"/>
    </source>
</evidence>
<evidence type="ECO:0000313" key="4">
    <source>
        <dbReference type="EMBL" id="OLL26028.1"/>
    </source>
</evidence>
<protein>
    <recommendedName>
        <fullName evidence="3">Transcription factor Iwr1 domain-containing protein</fullName>
    </recommendedName>
</protein>
<dbReference type="Pfam" id="PF08574">
    <property type="entry name" value="Iwr1"/>
    <property type="match status" value="1"/>
</dbReference>
<proteinExistence type="inferred from homology"/>
<sequence>MMRLKRDFETSKRAKTVGNTIFIFAGTTENELDITPPEITTVLSSLNNTEEDQSNTEAPFEQPRFRVKKRKFKDDGPTIYEAELEDLATKMGLPDMMEDTLIAVDYVWDIYTPAIQQVTSRSKAGILLFDDEPLLGNSESEDYDIADQDSNAEDWYANDYPDEEDSPKEVEWEISTDEERAYRDEDEENDGEYYGMESYSDE</sequence>
<gene>
    <name evidence="4" type="ORF">NEOLI_004110</name>
</gene>
<evidence type="ECO:0000313" key="5">
    <source>
        <dbReference type="Proteomes" id="UP000186594"/>
    </source>
</evidence>
<feature type="compositionally biased region" description="Basic and acidic residues" evidence="2">
    <location>
        <begin position="167"/>
        <end position="183"/>
    </location>
</feature>